<accession>A0A1E7L9T6</accession>
<dbReference type="RefSeq" id="WP_070015520.1">
    <property type="nucleotide sequence ID" value="NZ_LJGW01000107.1"/>
</dbReference>
<name>A0A1E7L9T6_9ACTN</name>
<organism evidence="1 2">
    <name type="scientific">Streptomyces nanshensis</name>
    <dbReference type="NCBI Taxonomy" id="518642"/>
    <lineage>
        <taxon>Bacteria</taxon>
        <taxon>Bacillati</taxon>
        <taxon>Actinomycetota</taxon>
        <taxon>Actinomycetes</taxon>
        <taxon>Kitasatosporales</taxon>
        <taxon>Streptomycetaceae</taxon>
        <taxon>Streptomyces</taxon>
    </lineage>
</organism>
<protein>
    <submittedName>
        <fullName evidence="1">Uncharacterized protein</fullName>
    </submittedName>
</protein>
<sequence>MSAFLAEARRDPIVEAAFLLAEEWCEGHVIEDEGAVQRAVRVVDTFGRYTSFPPHYTVAGLVLHDAPDFAPRAEVESRVTSACGPDVLTFIDKLHAEHQVLAEPSEENIQQHLQMLRDVPWLATAALADKIVAFQRVVGLAERAADPGAFWAERPAFTRLMPYFRRLLDTARTYAPADMCADYEALLDRCPTS</sequence>
<dbReference type="EMBL" id="LJGW01000107">
    <property type="protein sequence ID" value="OEV13012.1"/>
    <property type="molecule type" value="Genomic_DNA"/>
</dbReference>
<keyword evidence="2" id="KW-1185">Reference proteome</keyword>
<dbReference type="AlphaFoldDB" id="A0A1E7L9T6"/>
<dbReference type="Proteomes" id="UP000176005">
    <property type="component" value="Unassembled WGS sequence"/>
</dbReference>
<proteinExistence type="predicted"/>
<gene>
    <name evidence="1" type="ORF">AN218_05755</name>
</gene>
<evidence type="ECO:0000313" key="2">
    <source>
        <dbReference type="Proteomes" id="UP000176005"/>
    </source>
</evidence>
<evidence type="ECO:0000313" key="1">
    <source>
        <dbReference type="EMBL" id="OEV13012.1"/>
    </source>
</evidence>
<reference evidence="1 2" key="1">
    <citation type="journal article" date="2016" name="Front. Microbiol.">
        <title>Comparative Genomics Analysis of Streptomyces Species Reveals Their Adaptation to the Marine Environment and Their Diversity at the Genomic Level.</title>
        <authorList>
            <person name="Tian X."/>
            <person name="Zhang Z."/>
            <person name="Yang T."/>
            <person name="Chen M."/>
            <person name="Li J."/>
            <person name="Chen F."/>
            <person name="Yang J."/>
            <person name="Li W."/>
            <person name="Zhang B."/>
            <person name="Zhang Z."/>
            <person name="Wu J."/>
            <person name="Zhang C."/>
            <person name="Long L."/>
            <person name="Xiao J."/>
        </authorList>
    </citation>
    <scope>NUCLEOTIDE SEQUENCE [LARGE SCALE GENOMIC DNA]</scope>
    <source>
        <strain evidence="1 2">SCSIO 10429</strain>
    </source>
</reference>
<comment type="caution">
    <text evidence="1">The sequence shown here is derived from an EMBL/GenBank/DDBJ whole genome shotgun (WGS) entry which is preliminary data.</text>
</comment>